<evidence type="ECO:0000313" key="1">
    <source>
        <dbReference type="EMBL" id="CEM40178.1"/>
    </source>
</evidence>
<evidence type="ECO:0008006" key="2">
    <source>
        <dbReference type="Google" id="ProtNLM"/>
    </source>
</evidence>
<organism evidence="1">
    <name type="scientific">Chromera velia CCMP2878</name>
    <dbReference type="NCBI Taxonomy" id="1169474"/>
    <lineage>
        <taxon>Eukaryota</taxon>
        <taxon>Sar</taxon>
        <taxon>Alveolata</taxon>
        <taxon>Colpodellida</taxon>
        <taxon>Chromeraceae</taxon>
        <taxon>Chromera</taxon>
    </lineage>
</organism>
<dbReference type="EMBL" id="CDMZ01001987">
    <property type="protein sequence ID" value="CEM40178.1"/>
    <property type="molecule type" value="Genomic_DNA"/>
</dbReference>
<dbReference type="Gene3D" id="2.60.120.260">
    <property type="entry name" value="Galactose-binding domain-like"/>
    <property type="match status" value="1"/>
</dbReference>
<name>A0A0G4H8D7_9ALVE</name>
<reference evidence="1" key="1">
    <citation type="submission" date="2014-11" db="EMBL/GenBank/DDBJ databases">
        <authorList>
            <person name="Otto D Thomas"/>
            <person name="Naeem Raeece"/>
        </authorList>
    </citation>
    <scope>NUCLEOTIDE SEQUENCE</scope>
</reference>
<dbReference type="AlphaFoldDB" id="A0A0G4H8D7"/>
<dbReference type="SUPFAM" id="SSF49785">
    <property type="entry name" value="Galactose-binding domain-like"/>
    <property type="match status" value="1"/>
</dbReference>
<accession>A0A0G4H8D7</accession>
<sequence>MTSLAPYKANQRVPGIFDGISATRFTYSGFCSSTANIFGMSSGPVIESHDFEIHPPCTVSVEWLQIGVRTEDEDTNWEWAPNEFFLYGSNDGSSWGSALATITDLPWSASSKMQSVYISDTNTYSKFKLQVNRIKKDGVGHLCIEEISFVTRTSNDDFLKLPPKDIGRGDTWIKDASVQYNNLDSYYMNYEGALYPGEYRAFSNEAWYNENHSPAGAFDNVEGVGGDNSAPGSVWATLVPHAGKTTSTADSIVEDLGWGPDPSQVFGRTLGFPAGGTEAYSVFLFDFKRIAGDNDDNFSLGDVAFLTKKAVVKLPPPDIGHGNTWTEDSTVTFNGQNTYKTTYTRATCPGPYRIIASIPLNQNWSPPGIFDGFAGVEGAHSGFHTLTIFAPTDDPAEFIIQLPCAVSLESIQIDARKISNQWDDAPNKFDFHGSNDGVSWTSLFSTTGLSWSAEKQSQSLAITDTQTYSQFKLTVYETFRSTNTPDNPGHLVIGEISFVTRTSSNGGIRLPPKDIGKGDTWTMDTTSSSFVSSYNHSRTYYKTYEGQTCPGVYRLYTSAPQHNIYHPLSGVFDHVVGNFNDGGKNLWCLHPYLGYGSAND</sequence>
<dbReference type="InterPro" id="IPR008979">
    <property type="entry name" value="Galactose-bd-like_sf"/>
</dbReference>
<protein>
    <recommendedName>
        <fullName evidence="2">F5/8 type C domain-containing protein</fullName>
    </recommendedName>
</protein>
<gene>
    <name evidence="1" type="ORF">Cvel_25110</name>
</gene>
<proteinExistence type="predicted"/>
<dbReference type="VEuPathDB" id="CryptoDB:Cvel_25110"/>
<dbReference type="PhylomeDB" id="A0A0G4H8D7"/>